<dbReference type="InterPro" id="IPR020471">
    <property type="entry name" value="AKR"/>
</dbReference>
<organism evidence="2 3">
    <name type="scientific">Seonamhaeicola marinus</name>
    <dbReference type="NCBI Taxonomy" id="1912246"/>
    <lineage>
        <taxon>Bacteria</taxon>
        <taxon>Pseudomonadati</taxon>
        <taxon>Bacteroidota</taxon>
        <taxon>Flavobacteriia</taxon>
        <taxon>Flavobacteriales</taxon>
        <taxon>Flavobacteriaceae</taxon>
    </lineage>
</organism>
<evidence type="ECO:0000259" key="1">
    <source>
        <dbReference type="Pfam" id="PF00248"/>
    </source>
</evidence>
<dbReference type="AlphaFoldDB" id="A0A5D0HTP5"/>
<comment type="caution">
    <text evidence="2">The sequence shown here is derived from an EMBL/GenBank/DDBJ whole genome shotgun (WGS) entry which is preliminary data.</text>
</comment>
<dbReference type="EMBL" id="VSDQ01000679">
    <property type="protein sequence ID" value="TYA74371.1"/>
    <property type="molecule type" value="Genomic_DNA"/>
</dbReference>
<reference evidence="2 3" key="1">
    <citation type="submission" date="2019-08" db="EMBL/GenBank/DDBJ databases">
        <title>Seonamhaeicola sediminis sp. nov., isolated from marine sediment.</title>
        <authorList>
            <person name="Cao W.R."/>
        </authorList>
    </citation>
    <scope>NUCLEOTIDE SEQUENCE [LARGE SCALE GENOMIC DNA]</scope>
    <source>
        <strain evidence="2 3">B011</strain>
    </source>
</reference>
<dbReference type="InterPro" id="IPR023210">
    <property type="entry name" value="NADP_OxRdtase_dom"/>
</dbReference>
<dbReference type="PANTHER" id="PTHR43364">
    <property type="entry name" value="NADH-SPECIFIC METHYLGLYOXAL REDUCTASE-RELATED"/>
    <property type="match status" value="1"/>
</dbReference>
<dbReference type="PRINTS" id="PR00069">
    <property type="entry name" value="ALDKETRDTASE"/>
</dbReference>
<accession>A0A5D0HTP5</accession>
<dbReference type="SUPFAM" id="SSF51430">
    <property type="entry name" value="NAD(P)-linked oxidoreductase"/>
    <property type="match status" value="1"/>
</dbReference>
<dbReference type="GO" id="GO:0016491">
    <property type="term" value="F:oxidoreductase activity"/>
    <property type="evidence" value="ECO:0007669"/>
    <property type="project" value="InterPro"/>
</dbReference>
<name>A0A5D0HTP5_9FLAO</name>
<gene>
    <name evidence="2" type="ORF">FUA24_13685</name>
</gene>
<dbReference type="InterPro" id="IPR050523">
    <property type="entry name" value="AKR_Detox_Biosynth"/>
</dbReference>
<dbReference type="PANTHER" id="PTHR43364:SF1">
    <property type="entry name" value="OXIDOREDUCTASE YDHF"/>
    <property type="match status" value="1"/>
</dbReference>
<proteinExistence type="predicted"/>
<protein>
    <submittedName>
        <fullName evidence="2">Aldo/keto reductase</fullName>
    </submittedName>
</protein>
<evidence type="ECO:0000313" key="2">
    <source>
        <dbReference type="EMBL" id="TYA74371.1"/>
    </source>
</evidence>
<sequence>MQMSTQSKIIIGCMSWGNWGKQFSTKEQADMINFCVANGNITFDHADIYGHYTTEKEFGKAFAQTGIKRENIQLISKCGIQLVSENRNNSIKHYNTSKDYIISSAEASLKNLKTEYLDTFLLHRPSPLMHPDEIAEAINTLKEDGKIKSFGVSNFTTSQLELISSTTNVAVNQIEFSLTQHKAMHDGTLDYMLQHHIQPMIWSPLGNVYREDTEQTFRTKKLLSSLAKKYNVSDATVLLAWILKHPAKPSPIIGTTNKGRIEASNQALDIDLELEDWFALLAESQGHEVA</sequence>
<dbReference type="Pfam" id="PF00248">
    <property type="entry name" value="Aldo_ket_red"/>
    <property type="match status" value="1"/>
</dbReference>
<dbReference type="Gene3D" id="3.20.20.100">
    <property type="entry name" value="NADP-dependent oxidoreductase domain"/>
    <property type="match status" value="1"/>
</dbReference>
<dbReference type="CDD" id="cd19092">
    <property type="entry name" value="AKR_BsYcsN_EcYdhF-like"/>
    <property type="match status" value="1"/>
</dbReference>
<dbReference type="OrthoDB" id="9773828at2"/>
<dbReference type="InterPro" id="IPR036812">
    <property type="entry name" value="NAD(P)_OxRdtase_dom_sf"/>
</dbReference>
<feature type="domain" description="NADP-dependent oxidoreductase" evidence="1">
    <location>
        <begin position="8"/>
        <end position="277"/>
    </location>
</feature>
<keyword evidence="3" id="KW-1185">Reference proteome</keyword>
<evidence type="ECO:0000313" key="3">
    <source>
        <dbReference type="Proteomes" id="UP000323930"/>
    </source>
</evidence>
<dbReference type="GO" id="GO:0005829">
    <property type="term" value="C:cytosol"/>
    <property type="evidence" value="ECO:0007669"/>
    <property type="project" value="TreeGrafter"/>
</dbReference>
<dbReference type="Proteomes" id="UP000323930">
    <property type="component" value="Unassembled WGS sequence"/>
</dbReference>